<dbReference type="RefSeq" id="XP_008781662.3">
    <property type="nucleotide sequence ID" value="XM_008783440.4"/>
</dbReference>
<name>A0A8B7BMP9_PHODC</name>
<gene>
    <name evidence="3" type="primary">LOC103701404</name>
</gene>
<dbReference type="Proteomes" id="UP000228380">
    <property type="component" value="Chromosome 14"/>
</dbReference>
<feature type="compositionally biased region" description="Low complexity" evidence="1">
    <location>
        <begin position="12"/>
        <end position="21"/>
    </location>
</feature>
<feature type="compositionally biased region" description="Low complexity" evidence="1">
    <location>
        <begin position="32"/>
        <end position="45"/>
    </location>
</feature>
<reference evidence="2" key="1">
    <citation type="journal article" date="2019" name="Nat. Commun.">
        <title>Genome-wide association mapping of date palm fruit traits.</title>
        <authorList>
            <person name="Hazzouri K.M."/>
            <person name="Gros-Balthazard M."/>
            <person name="Flowers J.M."/>
            <person name="Copetti D."/>
            <person name="Lemansour A."/>
            <person name="Lebrun M."/>
            <person name="Masmoudi K."/>
            <person name="Ferrand S."/>
            <person name="Dhar M.I."/>
            <person name="Fresquez Z.A."/>
            <person name="Rosas U."/>
            <person name="Zhang J."/>
            <person name="Talag J."/>
            <person name="Lee S."/>
            <person name="Kudrna D."/>
            <person name="Powell R.F."/>
            <person name="Leitch I.J."/>
            <person name="Krueger R.R."/>
            <person name="Wing R.A."/>
            <person name="Amiri K.M.A."/>
            <person name="Purugganan M.D."/>
        </authorList>
    </citation>
    <scope>NUCLEOTIDE SEQUENCE [LARGE SCALE GENOMIC DNA]</scope>
    <source>
        <strain evidence="2">cv. Khalas</strain>
    </source>
</reference>
<feature type="region of interest" description="Disordered" evidence="1">
    <location>
        <begin position="1"/>
        <end position="118"/>
    </location>
</feature>
<accession>A0A8B7BMP9</accession>
<evidence type="ECO:0000313" key="2">
    <source>
        <dbReference type="Proteomes" id="UP000228380"/>
    </source>
</evidence>
<dbReference type="PANTHER" id="PTHR33696:SF1">
    <property type="entry name" value="T22J18.15"/>
    <property type="match status" value="1"/>
</dbReference>
<dbReference type="GeneID" id="103701404"/>
<sequence>MKETAVPPPKTPAVTAAGCPPESRPMRRRTRSSSSSASSFSSTSPSPSPSPAHRIFSPLRPSSTIPFSWEHLPGVPKSPRSLPPTSHSAAEPHRRLLPLPPPLRSKSVPSMRRKKRPDDPFAAALAECAKDDPSETELDDLCGEPAASARRRRSAAPAITDRFGLLDLYGSCKTTCSVANATICVPRSITHRAAAYGLLNRRSTS</sequence>
<evidence type="ECO:0000256" key="1">
    <source>
        <dbReference type="SAM" id="MobiDB-lite"/>
    </source>
</evidence>
<dbReference type="PANTHER" id="PTHR33696">
    <property type="entry name" value="T22J18.15-RELATED"/>
    <property type="match status" value="1"/>
</dbReference>
<evidence type="ECO:0000313" key="3">
    <source>
        <dbReference type="RefSeq" id="XP_008781662.3"/>
    </source>
</evidence>
<protein>
    <submittedName>
        <fullName evidence="3">Proline-rich receptor-like protein kinase PERK2</fullName>
    </submittedName>
</protein>
<feature type="compositionally biased region" description="Pro residues" evidence="1">
    <location>
        <begin position="1"/>
        <end position="11"/>
    </location>
</feature>
<reference evidence="3" key="2">
    <citation type="submission" date="2025-08" db="UniProtKB">
        <authorList>
            <consortium name="RefSeq"/>
        </authorList>
    </citation>
    <scope>IDENTIFICATION</scope>
    <source>
        <tissue evidence="3">Young leaves</tissue>
    </source>
</reference>
<keyword evidence="2" id="KW-1185">Reference proteome</keyword>
<dbReference type="AlphaFoldDB" id="A0A8B7BMP9"/>
<organism evidence="2 3">
    <name type="scientific">Phoenix dactylifera</name>
    <name type="common">Date palm</name>
    <dbReference type="NCBI Taxonomy" id="42345"/>
    <lineage>
        <taxon>Eukaryota</taxon>
        <taxon>Viridiplantae</taxon>
        <taxon>Streptophyta</taxon>
        <taxon>Embryophyta</taxon>
        <taxon>Tracheophyta</taxon>
        <taxon>Spermatophyta</taxon>
        <taxon>Magnoliopsida</taxon>
        <taxon>Liliopsida</taxon>
        <taxon>Arecaceae</taxon>
        <taxon>Coryphoideae</taxon>
        <taxon>Phoeniceae</taxon>
        <taxon>Phoenix</taxon>
    </lineage>
</organism>
<proteinExistence type="predicted"/>
<dbReference type="KEGG" id="pda:103701404"/>
<dbReference type="OrthoDB" id="1925896at2759"/>